<dbReference type="Gene3D" id="3.30.160.380">
    <property type="entry name" value="Dicer dimerisation domain"/>
    <property type="match status" value="1"/>
</dbReference>
<dbReference type="Pfam" id="PF00270">
    <property type="entry name" value="DEAD"/>
    <property type="match status" value="1"/>
</dbReference>
<dbReference type="FunFam" id="3.30.160.380:FF:000001">
    <property type="entry name" value="Endoribonuclease dicer-like 1"/>
    <property type="match status" value="1"/>
</dbReference>
<dbReference type="InParanoid" id="A0A2G5ETC7"/>
<dbReference type="SUPFAM" id="SSF101690">
    <property type="entry name" value="PAZ domain"/>
    <property type="match status" value="1"/>
</dbReference>
<protein>
    <submittedName>
        <fullName evidence="26">Uncharacterized protein</fullName>
    </submittedName>
</protein>
<dbReference type="SMART" id="SM00490">
    <property type="entry name" value="HELICc"/>
    <property type="match status" value="1"/>
</dbReference>
<name>A0A2G5ETC7_AQUCA</name>
<dbReference type="SMART" id="SM00487">
    <property type="entry name" value="DEXDc"/>
    <property type="match status" value="1"/>
</dbReference>
<evidence type="ECO:0000259" key="22">
    <source>
        <dbReference type="PROSITE" id="PS50821"/>
    </source>
</evidence>
<evidence type="ECO:0000256" key="14">
    <source>
        <dbReference type="ARBA" id="ARBA00023158"/>
    </source>
</evidence>
<dbReference type="PROSITE" id="PS51194">
    <property type="entry name" value="HELICASE_CTER"/>
    <property type="match status" value="1"/>
</dbReference>
<keyword evidence="15" id="KW-0464">Manganese</keyword>
<keyword evidence="16" id="KW-0539">Nucleus</keyword>
<dbReference type="GO" id="GO:0005524">
    <property type="term" value="F:ATP binding"/>
    <property type="evidence" value="ECO:0007669"/>
    <property type="project" value="UniProtKB-KW"/>
</dbReference>
<evidence type="ECO:0000256" key="13">
    <source>
        <dbReference type="ARBA" id="ARBA00022884"/>
    </source>
</evidence>
<evidence type="ECO:0000256" key="7">
    <source>
        <dbReference type="ARBA" id="ARBA00022741"/>
    </source>
</evidence>
<feature type="domain" description="Dicer dsRNA-binding fold" evidence="25">
    <location>
        <begin position="512"/>
        <end position="602"/>
    </location>
</feature>
<dbReference type="PROSITE" id="PS00517">
    <property type="entry name" value="RNASE_3_1"/>
    <property type="match status" value="1"/>
</dbReference>
<organism evidence="26 27">
    <name type="scientific">Aquilegia coerulea</name>
    <name type="common">Rocky mountain columbine</name>
    <dbReference type="NCBI Taxonomy" id="218851"/>
    <lineage>
        <taxon>Eukaryota</taxon>
        <taxon>Viridiplantae</taxon>
        <taxon>Streptophyta</taxon>
        <taxon>Embryophyta</taxon>
        <taxon>Tracheophyta</taxon>
        <taxon>Spermatophyta</taxon>
        <taxon>Magnoliopsida</taxon>
        <taxon>Ranunculales</taxon>
        <taxon>Ranunculaceae</taxon>
        <taxon>Thalictroideae</taxon>
        <taxon>Aquilegia</taxon>
    </lineage>
</organism>
<dbReference type="InterPro" id="IPR003100">
    <property type="entry name" value="PAZ_dom"/>
</dbReference>
<evidence type="ECO:0000256" key="11">
    <source>
        <dbReference type="ARBA" id="ARBA00022840"/>
    </source>
</evidence>
<keyword evidence="4" id="KW-0540">Nuclease</keyword>
<dbReference type="Gene3D" id="2.170.260.10">
    <property type="entry name" value="paz domain"/>
    <property type="match status" value="1"/>
</dbReference>
<keyword evidence="5" id="KW-0479">Metal-binding</keyword>
<keyword evidence="14" id="KW-0943">RNA-mediated gene silencing</keyword>
<dbReference type="Gene3D" id="1.10.1520.10">
    <property type="entry name" value="Ribonuclease III domain"/>
    <property type="match status" value="2"/>
</dbReference>
<evidence type="ECO:0000256" key="9">
    <source>
        <dbReference type="ARBA" id="ARBA00022801"/>
    </source>
</evidence>
<dbReference type="InterPro" id="IPR000999">
    <property type="entry name" value="RNase_III_dom"/>
</dbReference>
<evidence type="ECO:0000256" key="6">
    <source>
        <dbReference type="ARBA" id="ARBA00022737"/>
    </source>
</evidence>
<dbReference type="FunCoup" id="A0A2G5ETC7">
    <property type="interactions" value="1920"/>
</dbReference>
<evidence type="ECO:0000256" key="1">
    <source>
        <dbReference type="ARBA" id="ARBA00001936"/>
    </source>
</evidence>
<dbReference type="CDD" id="cd00593">
    <property type="entry name" value="RIBOc"/>
    <property type="match status" value="2"/>
</dbReference>
<dbReference type="Pfam" id="PF02170">
    <property type="entry name" value="PAZ"/>
    <property type="match status" value="1"/>
</dbReference>
<keyword evidence="13 18" id="KW-0694">RNA-binding</keyword>
<feature type="domain" description="RNase III" evidence="21">
    <location>
        <begin position="1163"/>
        <end position="1307"/>
    </location>
</feature>
<sequence>MIAVMLIKHVAIEFNLSNQKKLIIFLAPTVGLVHQQFEVIKDHTNLKVGKYYGALGVDDWDLKRWNKEIEEHDVMVMTPQILLDALRKAFLSLSMVCLLVFDECHRATGNHPYAKIMKEFYHKSRNKLKIFGMTASPISRKGVSSAEDCEDQISTLEILLASKACTIEDKTELEICVPSATEVKRYYSSNMALHEELKKKLESSFSKFDDLLVSKQSSLPSQYSDTDKAFKDLRKKLSNYHAKILYCLDGLGLLCAHEAAKVCAENARVSIATEECELYRTGLVECRKFLDEVVHIFKESLPHDYENLFGIELKPRKEGYISPKLCELIKIFQSFGGSKELLCLIFVERIIAAKVIDRFMRKLSYLSHFTVSYLTGASASADALTTSVQKKTLDSFRCGEVNLLFTTDVAEEGIDIANCSYVIRFDMPKTVRSYVQSRGRARQNGSQYIIMIESENMEQTRLLEDMKRSEHSMKDFTLNRDPESCISKECYMEEPNTYVVESTGASITADSSVSLVHKYCDKLPGDMYFTPKPKFRFTSSGGMFECELTLPPSAPVQWIVSPKVLNMHLAKQLVCLDACRKLHESGALDDHLLPIVEEPLADGGIKTNKDYFSGAGTTKRKELHGTTSVHALSGSWGGRTDGISLYAYRIDFSCNQVGEIYSGFVLLIEAKLDNDVANAELELFLVADKLVVSSVSPCGQYYLNTGQVKNAKKFQELFFNGLFGKLFVGSKSSGIQREFLLKHETNSLWSSSNMYLLLPLLPMPLHESIKIDWKGINACASAVEFVKEHAIISEKRFYPRKCEESEYKSGDIIKFANTCVPIHALKEMIVLAIHTGKIYSVLEVRIEMSAESSFDEVSSGYSSFKEYFEKKYGIVLQCPDQHLLRLKQSHNPHNLLSKPQKGGMAAEKRLAYVHMPAELLVPIEVPIGVRKSFYLLPSLMHRLESLMLASQLREEISIGLDNCSRSSFLILEALTTLRCCEDFSLERLELLGDSVLKYVVSYTLFLKYPMKHEGQLSARRSFGVCNSTLHKLGTDRKLQGYIRDSAFDPRRWVAPGQRSLHPVPCECGVDTSDVPLESKFVTDDTKIMVGKSCDRGHKWMCSKTISDCVEALIGAYYVGGGLTAAVKLMKWLGIDAELEPTLLIDTAISKASLWCKTPGANAFQILESKLKYSFITKGLLLEAITHASQQELGLDYCYQRLEFLGDSVLDLLITWHLFESHKDIDPGELTDLRSASVNNENFAQVALKYDLHQHLNHSSGFLLEQIQEYTKFVSDTRDFSSFQKVKCPKALGDLVESLAGAILIDTGLNLGDVWRIFMPLLSPIVTPENLELPPFRELNEICSHHGYFIKETCIKKGEAVHVELVVQLEDIFLKGEGCDKRKKAAKGQASLYLLERLEERGIAHSRHVSRKNQMEVDDSSIQDLDINICRQETEEDYTIQSSKRKKTTDDSFLRTSTANPALPRDSGEITAQVVVTVNKKKGGPRSSLNELCKKMHWPRPAYDSTGQQSRSPIQFGIGSESKFAFNIFVSKITLHIPNFGAVELTGDKQADKKSSQDSAALAMLYELGRQGKCIIEVL</sequence>
<dbReference type="GO" id="GO:0004525">
    <property type="term" value="F:ribonuclease III activity"/>
    <property type="evidence" value="ECO:0007669"/>
    <property type="project" value="InterPro"/>
</dbReference>
<keyword evidence="9" id="KW-0378">Hydrolase</keyword>
<dbReference type="PANTHER" id="PTHR14950">
    <property type="entry name" value="DICER-RELATED"/>
    <property type="match status" value="1"/>
</dbReference>
<keyword evidence="8" id="KW-0255">Endonuclease</keyword>
<keyword evidence="12" id="KW-0460">Magnesium</keyword>
<comment type="similarity">
    <text evidence="17 18">Belongs to the helicase family. Dicer subfamily.</text>
</comment>
<dbReference type="GO" id="GO:0005737">
    <property type="term" value="C:cytoplasm"/>
    <property type="evidence" value="ECO:0007669"/>
    <property type="project" value="TreeGrafter"/>
</dbReference>
<feature type="domain" description="DRBM" evidence="20">
    <location>
        <begin position="1483"/>
        <end position="1569"/>
    </location>
</feature>
<feature type="domain" description="Helicase C-terminal" evidence="24">
    <location>
        <begin position="324"/>
        <end position="484"/>
    </location>
</feature>
<evidence type="ECO:0000256" key="18">
    <source>
        <dbReference type="PROSITE-ProRule" id="PRU00657"/>
    </source>
</evidence>
<evidence type="ECO:0000259" key="23">
    <source>
        <dbReference type="PROSITE" id="PS51192"/>
    </source>
</evidence>
<dbReference type="InterPro" id="IPR014001">
    <property type="entry name" value="Helicase_ATP-bd"/>
</dbReference>
<evidence type="ECO:0000259" key="21">
    <source>
        <dbReference type="PROSITE" id="PS50142"/>
    </source>
</evidence>
<dbReference type="PROSITE" id="PS50137">
    <property type="entry name" value="DS_RBD"/>
    <property type="match status" value="1"/>
</dbReference>
<dbReference type="CDD" id="cd18034">
    <property type="entry name" value="DEXHc_dicer"/>
    <property type="match status" value="1"/>
</dbReference>
<evidence type="ECO:0000256" key="5">
    <source>
        <dbReference type="ARBA" id="ARBA00022723"/>
    </source>
</evidence>
<keyword evidence="27" id="KW-1185">Reference proteome</keyword>
<dbReference type="Proteomes" id="UP000230069">
    <property type="component" value="Unassembled WGS sequence"/>
</dbReference>
<dbReference type="GO" id="GO:0010267">
    <property type="term" value="P:ta-siRNA processing"/>
    <property type="evidence" value="ECO:0007669"/>
    <property type="project" value="UniProtKB-ARBA"/>
</dbReference>
<comment type="cofactor">
    <cofactor evidence="1">
        <name>Mn(2+)</name>
        <dbReference type="ChEBI" id="CHEBI:29035"/>
    </cofactor>
</comment>
<dbReference type="Pfam" id="PF14709">
    <property type="entry name" value="DND1_DSRM"/>
    <property type="match status" value="1"/>
</dbReference>
<dbReference type="PROSITE" id="PS50821">
    <property type="entry name" value="PAZ"/>
    <property type="match status" value="1"/>
</dbReference>
<evidence type="ECO:0000259" key="25">
    <source>
        <dbReference type="PROSITE" id="PS51327"/>
    </source>
</evidence>
<evidence type="ECO:0000256" key="19">
    <source>
        <dbReference type="SAM" id="MobiDB-lite"/>
    </source>
</evidence>
<evidence type="ECO:0000256" key="12">
    <source>
        <dbReference type="ARBA" id="ARBA00022842"/>
    </source>
</evidence>
<dbReference type="GO" id="GO:0005634">
    <property type="term" value="C:nucleus"/>
    <property type="evidence" value="ECO:0007669"/>
    <property type="project" value="UniProtKB-SubCell"/>
</dbReference>
<evidence type="ECO:0000256" key="16">
    <source>
        <dbReference type="ARBA" id="ARBA00023242"/>
    </source>
</evidence>
<evidence type="ECO:0000256" key="17">
    <source>
        <dbReference type="ARBA" id="ARBA00035116"/>
    </source>
</evidence>
<dbReference type="OrthoDB" id="6513042at2759"/>
<dbReference type="FunFam" id="1.10.1520.10:FF:000004">
    <property type="entry name" value="Endoribonuclease dicer-like 1"/>
    <property type="match status" value="1"/>
</dbReference>
<evidence type="ECO:0000256" key="15">
    <source>
        <dbReference type="ARBA" id="ARBA00023211"/>
    </source>
</evidence>
<gene>
    <name evidence="26" type="ORF">AQUCO_00400102v1</name>
</gene>
<dbReference type="InterPro" id="IPR011545">
    <property type="entry name" value="DEAD/DEAH_box_helicase_dom"/>
</dbReference>
<dbReference type="Pfam" id="PF00636">
    <property type="entry name" value="Ribonuclease_3"/>
    <property type="match status" value="2"/>
</dbReference>
<dbReference type="InterPro" id="IPR036389">
    <property type="entry name" value="RNase_III_sf"/>
</dbReference>
<dbReference type="PROSITE" id="PS51327">
    <property type="entry name" value="DICER_DSRBF"/>
    <property type="match status" value="1"/>
</dbReference>
<evidence type="ECO:0000313" key="26">
    <source>
        <dbReference type="EMBL" id="PIA59015.1"/>
    </source>
</evidence>
<dbReference type="STRING" id="218851.A0A2G5ETC7"/>
<dbReference type="PANTHER" id="PTHR14950:SF46">
    <property type="entry name" value="ENDORIBONUCLEASE DICER HOMOLOG 3"/>
    <property type="match status" value="1"/>
</dbReference>
<dbReference type="Pfam" id="PF00271">
    <property type="entry name" value="Helicase_C"/>
    <property type="match status" value="1"/>
</dbReference>
<proteinExistence type="inferred from homology"/>
<dbReference type="FunFam" id="1.10.1520.10:FF:000008">
    <property type="entry name" value="Dicer-like 104"/>
    <property type="match status" value="1"/>
</dbReference>
<feature type="region of interest" description="Disordered" evidence="19">
    <location>
        <begin position="1437"/>
        <end position="1464"/>
    </location>
</feature>
<evidence type="ECO:0000256" key="4">
    <source>
        <dbReference type="ARBA" id="ARBA00022722"/>
    </source>
</evidence>
<keyword evidence="10" id="KW-0347">Helicase</keyword>
<dbReference type="GO" id="GO:0003723">
    <property type="term" value="F:RNA binding"/>
    <property type="evidence" value="ECO:0007669"/>
    <property type="project" value="UniProtKB-UniRule"/>
</dbReference>
<evidence type="ECO:0000256" key="10">
    <source>
        <dbReference type="ARBA" id="ARBA00022806"/>
    </source>
</evidence>
<dbReference type="InterPro" id="IPR027417">
    <property type="entry name" value="P-loop_NTPase"/>
</dbReference>
<dbReference type="InterPro" id="IPR014720">
    <property type="entry name" value="dsRBD_dom"/>
</dbReference>
<evidence type="ECO:0000256" key="8">
    <source>
        <dbReference type="ARBA" id="ARBA00022759"/>
    </source>
</evidence>
<reference evidence="26 27" key="1">
    <citation type="submission" date="2017-09" db="EMBL/GenBank/DDBJ databases">
        <title>WGS assembly of Aquilegia coerulea Goldsmith.</title>
        <authorList>
            <person name="Hodges S."/>
            <person name="Kramer E."/>
            <person name="Nordborg M."/>
            <person name="Tomkins J."/>
            <person name="Borevitz J."/>
            <person name="Derieg N."/>
            <person name="Yan J."/>
            <person name="Mihaltcheva S."/>
            <person name="Hayes R.D."/>
            <person name="Rokhsar D."/>
        </authorList>
    </citation>
    <scope>NUCLEOTIDE SEQUENCE [LARGE SCALE GENOMIC DNA]</scope>
    <source>
        <strain evidence="27">cv. Goldsmith</strain>
    </source>
</reference>
<dbReference type="Gene3D" id="3.30.160.20">
    <property type="match status" value="1"/>
</dbReference>
<comment type="cofactor">
    <cofactor evidence="2">
        <name>Mg(2+)</name>
        <dbReference type="ChEBI" id="CHEBI:18420"/>
    </cofactor>
</comment>
<dbReference type="GO" id="GO:0004386">
    <property type="term" value="F:helicase activity"/>
    <property type="evidence" value="ECO:0007669"/>
    <property type="project" value="UniProtKB-KW"/>
</dbReference>
<feature type="domain" description="RNase III" evidence="21">
    <location>
        <begin position="949"/>
        <end position="1121"/>
    </location>
</feature>
<comment type="subcellular location">
    <subcellularLocation>
        <location evidence="3">Nucleus</location>
    </subcellularLocation>
</comment>
<dbReference type="FunFam" id="3.40.50.300:FF:000420">
    <property type="entry name" value="Endoribonuclease dicer-like 1"/>
    <property type="match status" value="1"/>
</dbReference>
<dbReference type="InterPro" id="IPR038248">
    <property type="entry name" value="Dicer_dimer_sf"/>
</dbReference>
<dbReference type="SUPFAM" id="SSF52540">
    <property type="entry name" value="P-loop containing nucleoside triphosphate hydrolases"/>
    <property type="match status" value="1"/>
</dbReference>
<evidence type="ECO:0000259" key="20">
    <source>
        <dbReference type="PROSITE" id="PS50137"/>
    </source>
</evidence>
<keyword evidence="11" id="KW-0067">ATP-binding</keyword>
<dbReference type="Pfam" id="PF03368">
    <property type="entry name" value="Dicer_dimer"/>
    <property type="match status" value="1"/>
</dbReference>
<dbReference type="SMART" id="SM00949">
    <property type="entry name" value="PAZ"/>
    <property type="match status" value="1"/>
</dbReference>
<evidence type="ECO:0000256" key="2">
    <source>
        <dbReference type="ARBA" id="ARBA00001946"/>
    </source>
</evidence>
<dbReference type="InterPro" id="IPR036085">
    <property type="entry name" value="PAZ_dom_sf"/>
</dbReference>
<keyword evidence="7" id="KW-0547">Nucleotide-binding</keyword>
<dbReference type="SUPFAM" id="SSF69065">
    <property type="entry name" value="RNase III domain-like"/>
    <property type="match status" value="2"/>
</dbReference>
<dbReference type="Gene3D" id="3.40.50.300">
    <property type="entry name" value="P-loop containing nucleotide triphosphate hydrolases"/>
    <property type="match status" value="2"/>
</dbReference>
<feature type="domain" description="Helicase ATP-binding" evidence="23">
    <location>
        <begin position="1"/>
        <end position="155"/>
    </location>
</feature>
<accession>A0A2G5ETC7</accession>
<dbReference type="SMART" id="SM00535">
    <property type="entry name" value="RIBOc"/>
    <property type="match status" value="2"/>
</dbReference>
<dbReference type="InterPro" id="IPR001650">
    <property type="entry name" value="Helicase_C-like"/>
</dbReference>
<feature type="domain" description="PAZ" evidence="22">
    <location>
        <begin position="811"/>
        <end position="924"/>
    </location>
</feature>
<dbReference type="GO" id="GO:0046872">
    <property type="term" value="F:metal ion binding"/>
    <property type="evidence" value="ECO:0007669"/>
    <property type="project" value="UniProtKB-KW"/>
</dbReference>
<evidence type="ECO:0000256" key="3">
    <source>
        <dbReference type="ARBA" id="ARBA00004123"/>
    </source>
</evidence>
<evidence type="ECO:0000259" key="24">
    <source>
        <dbReference type="PROSITE" id="PS51194"/>
    </source>
</evidence>
<dbReference type="EMBL" id="KZ305021">
    <property type="protein sequence ID" value="PIA59015.1"/>
    <property type="molecule type" value="Genomic_DNA"/>
</dbReference>
<dbReference type="PROSITE" id="PS51192">
    <property type="entry name" value="HELICASE_ATP_BIND_1"/>
    <property type="match status" value="1"/>
</dbReference>
<dbReference type="PROSITE" id="PS50142">
    <property type="entry name" value="RNASE_3_2"/>
    <property type="match status" value="2"/>
</dbReference>
<dbReference type="InterPro" id="IPR005034">
    <property type="entry name" value="Dicer_dimerisation"/>
</dbReference>
<evidence type="ECO:0000313" key="27">
    <source>
        <dbReference type="Proteomes" id="UP000230069"/>
    </source>
</evidence>
<keyword evidence="6" id="KW-0677">Repeat</keyword>